<dbReference type="PANTHER" id="PTHR11999:SF165">
    <property type="entry name" value="DECARBOXYLASE, PUTATIVE (AFU_ORTHOLOGUE AFUA_2G04980)-RELATED"/>
    <property type="match status" value="1"/>
</dbReference>
<keyword evidence="8" id="KW-1185">Reference proteome</keyword>
<dbReference type="AlphaFoldDB" id="A0A9P4Q1Y6"/>
<dbReference type="InterPro" id="IPR010977">
    <property type="entry name" value="Aromatic_deC"/>
</dbReference>
<dbReference type="Gene3D" id="3.40.640.10">
    <property type="entry name" value="Type I PLP-dependent aspartate aminotransferase-like (Major domain)"/>
    <property type="match status" value="1"/>
</dbReference>
<dbReference type="PANTHER" id="PTHR11999">
    <property type="entry name" value="GROUP II PYRIDOXAL-5-PHOSPHATE DECARBOXYLASE"/>
    <property type="match status" value="1"/>
</dbReference>
<dbReference type="GO" id="GO:0016831">
    <property type="term" value="F:carboxy-lyase activity"/>
    <property type="evidence" value="ECO:0007669"/>
    <property type="project" value="TreeGrafter"/>
</dbReference>
<keyword evidence="3 5" id="KW-0663">Pyridoxal phosphate</keyword>
<name>A0A9P4Q1Y6_9PEZI</name>
<comment type="similarity">
    <text evidence="2 6">Belongs to the group II decarboxylase family.</text>
</comment>
<evidence type="ECO:0000256" key="6">
    <source>
        <dbReference type="RuleBase" id="RU000382"/>
    </source>
</evidence>
<dbReference type="Gene3D" id="3.90.1150.10">
    <property type="entry name" value="Aspartate Aminotransferase, domain 1"/>
    <property type="match status" value="1"/>
</dbReference>
<comment type="cofactor">
    <cofactor evidence="1 5 6">
        <name>pyridoxal 5'-phosphate</name>
        <dbReference type="ChEBI" id="CHEBI:597326"/>
    </cofactor>
</comment>
<dbReference type="InterPro" id="IPR015421">
    <property type="entry name" value="PyrdxlP-dep_Trfase_major"/>
</dbReference>
<evidence type="ECO:0000256" key="4">
    <source>
        <dbReference type="ARBA" id="ARBA00023239"/>
    </source>
</evidence>
<gene>
    <name evidence="7" type="ORF">K431DRAFT_289260</name>
</gene>
<accession>A0A9P4Q1Y6</accession>
<evidence type="ECO:0000256" key="2">
    <source>
        <dbReference type="ARBA" id="ARBA00009533"/>
    </source>
</evidence>
<evidence type="ECO:0000313" key="8">
    <source>
        <dbReference type="Proteomes" id="UP000799441"/>
    </source>
</evidence>
<evidence type="ECO:0000256" key="3">
    <source>
        <dbReference type="ARBA" id="ARBA00022898"/>
    </source>
</evidence>
<evidence type="ECO:0000256" key="1">
    <source>
        <dbReference type="ARBA" id="ARBA00001933"/>
    </source>
</evidence>
<dbReference type="OrthoDB" id="2161780at2759"/>
<dbReference type="InterPro" id="IPR015424">
    <property type="entry name" value="PyrdxlP-dep_Trfase"/>
</dbReference>
<dbReference type="InterPro" id="IPR002129">
    <property type="entry name" value="PyrdxlP-dep_de-COase"/>
</dbReference>
<evidence type="ECO:0000256" key="5">
    <source>
        <dbReference type="PIRSR" id="PIRSR602129-50"/>
    </source>
</evidence>
<feature type="modified residue" description="N6-(pyridoxal phosphate)lysine" evidence="5">
    <location>
        <position position="303"/>
    </location>
</feature>
<dbReference type="GO" id="GO:0005737">
    <property type="term" value="C:cytoplasm"/>
    <property type="evidence" value="ECO:0007669"/>
    <property type="project" value="TreeGrafter"/>
</dbReference>
<comment type="caution">
    <text evidence="7">The sequence shown here is derived from an EMBL/GenBank/DDBJ whole genome shotgun (WGS) entry which is preliminary data.</text>
</comment>
<dbReference type="Proteomes" id="UP000799441">
    <property type="component" value="Unassembled WGS sequence"/>
</dbReference>
<dbReference type="SUPFAM" id="SSF53383">
    <property type="entry name" value="PLP-dependent transferases"/>
    <property type="match status" value="1"/>
</dbReference>
<organism evidence="7 8">
    <name type="scientific">Polychaeton citri CBS 116435</name>
    <dbReference type="NCBI Taxonomy" id="1314669"/>
    <lineage>
        <taxon>Eukaryota</taxon>
        <taxon>Fungi</taxon>
        <taxon>Dikarya</taxon>
        <taxon>Ascomycota</taxon>
        <taxon>Pezizomycotina</taxon>
        <taxon>Dothideomycetes</taxon>
        <taxon>Dothideomycetidae</taxon>
        <taxon>Capnodiales</taxon>
        <taxon>Capnodiaceae</taxon>
        <taxon>Polychaeton</taxon>
    </lineage>
</organism>
<dbReference type="GO" id="GO:0030170">
    <property type="term" value="F:pyridoxal phosphate binding"/>
    <property type="evidence" value="ECO:0007669"/>
    <property type="project" value="InterPro"/>
</dbReference>
<dbReference type="InterPro" id="IPR015422">
    <property type="entry name" value="PyrdxlP-dep_Trfase_small"/>
</dbReference>
<dbReference type="Pfam" id="PF00282">
    <property type="entry name" value="Pyridoxal_deC"/>
    <property type="match status" value="1"/>
</dbReference>
<proteinExistence type="inferred from homology"/>
<dbReference type="GO" id="GO:0019752">
    <property type="term" value="P:carboxylic acid metabolic process"/>
    <property type="evidence" value="ECO:0007669"/>
    <property type="project" value="InterPro"/>
</dbReference>
<dbReference type="EMBL" id="MU003867">
    <property type="protein sequence ID" value="KAF2716614.1"/>
    <property type="molecule type" value="Genomic_DNA"/>
</dbReference>
<protein>
    <submittedName>
        <fullName evidence="7">L-2,4-diaminobutyrate decarboxylase</fullName>
    </submittedName>
</protein>
<reference evidence="7" key="1">
    <citation type="journal article" date="2020" name="Stud. Mycol.">
        <title>101 Dothideomycetes genomes: a test case for predicting lifestyles and emergence of pathogens.</title>
        <authorList>
            <person name="Haridas S."/>
            <person name="Albert R."/>
            <person name="Binder M."/>
            <person name="Bloem J."/>
            <person name="Labutti K."/>
            <person name="Salamov A."/>
            <person name="Andreopoulos B."/>
            <person name="Baker S."/>
            <person name="Barry K."/>
            <person name="Bills G."/>
            <person name="Bluhm B."/>
            <person name="Cannon C."/>
            <person name="Castanera R."/>
            <person name="Culley D."/>
            <person name="Daum C."/>
            <person name="Ezra D."/>
            <person name="Gonzalez J."/>
            <person name="Henrissat B."/>
            <person name="Kuo A."/>
            <person name="Liang C."/>
            <person name="Lipzen A."/>
            <person name="Lutzoni F."/>
            <person name="Magnuson J."/>
            <person name="Mondo S."/>
            <person name="Nolan M."/>
            <person name="Ohm R."/>
            <person name="Pangilinan J."/>
            <person name="Park H.-J."/>
            <person name="Ramirez L."/>
            <person name="Alfaro M."/>
            <person name="Sun H."/>
            <person name="Tritt A."/>
            <person name="Yoshinaga Y."/>
            <person name="Zwiers L.-H."/>
            <person name="Turgeon B."/>
            <person name="Goodwin S."/>
            <person name="Spatafora J."/>
            <person name="Crous P."/>
            <person name="Grigoriev I."/>
        </authorList>
    </citation>
    <scope>NUCLEOTIDE SEQUENCE</scope>
    <source>
        <strain evidence="7">CBS 116435</strain>
    </source>
</reference>
<keyword evidence="4 6" id="KW-0456">Lyase</keyword>
<sequence length="491" mass="53011">MAVGHTTVLPAVEQLQSSRSKILYELPATGLGDDSTARHLTDDIVPGLSKSSSSANYYGFVTGGATPASKFADNIVTEHDQNVQVHLPNETVVTDVEDAALFMVCELLELNGPGDIKGHSKSWQHRTFTTGATASNVLGLACAREFIIQQAASKLGKTASSSEEGIMRAMQIAEIDEVQVLTTAPHSSLKKAASIIGLGRSSVRDVGQDSEPHKMDLNKLAAATNKPKTASILAISCAEVNTGFFATNALVMTAVREACQWIHVDAAFGLMARTLSDTKEYRGLKAGVAGLELVDSIAGDAHKLFNVPYDCGIFLSKHLPVATSVFQNANAAYLNTASSETTASQDRTIPSPLNIGIENSRRFRALPVYANLIALGKDGYRHMLERQIRLARGIARFVSETDGYELLPAPRSATSLEERLDGIYIVVLFRASDEALNKELTQHINNTRRIYVSGTQWDGKSATRFAVANWQVDVERDLALVKEVLLGVLAR</sequence>
<evidence type="ECO:0000313" key="7">
    <source>
        <dbReference type="EMBL" id="KAF2716614.1"/>
    </source>
</evidence>